<evidence type="ECO:0000313" key="9">
    <source>
        <dbReference type="EMBL" id="VVM36694.1"/>
    </source>
</evidence>
<dbReference type="SUPFAM" id="SSF56954">
    <property type="entry name" value="Outer membrane efflux proteins (OEP)"/>
    <property type="match status" value="1"/>
</dbReference>
<keyword evidence="5" id="KW-0812">Transmembrane</keyword>
<dbReference type="PANTHER" id="PTHR30026:SF22">
    <property type="entry name" value="OUTER MEMBRANE EFFLUX PROTEIN"/>
    <property type="match status" value="1"/>
</dbReference>
<dbReference type="AlphaFoldDB" id="A0A5E6P4N5"/>
<sequence>MTTKNIPQCELRARDLFAPRNRFYLLRSLFLCLSACASSSVVGDELLTFNAAPVMAPAKSGAPVELKAVATTKPATPVEFKPVTASRPVAPVAVKPSTSAASCSRPVNTVARVPRSNDSGLQFSKVIDPATVTFAPARPSSRPATNPAAPRDTVATFKPATTPASAIRPNTLPGVSALATSGLPAQLASRQGASAGPSEQELKEIFHRAVQAAAERSPTVQRAHAELAAADADIDEAKGQRYPQVDLGTTAGSKKFGSGSGDSDGSSGGINLNIVTPVYDWGRIRNTIDSRRHLSSAATAAIDAELESSAFEVTTTLVELGKQRIIVDLSQQYVDRMNELVKMLAGIVAVDKGRSSELTQAKARQLQAQAARDSADTRARDAEISLRKLVGDRPILIPRTKEWNIRLVNLDHLLAKTEDHPVIHQAKAQTESAELQAKVARSSSLPQLSWVVSKSTAEDSLGREQPWETHLAVTWGAFRGGSARASERAALQRAEASRHEVGQQRLDLEYRIRTANHEAKTFLERAELYRNLTVESDGIRDAFYQQWYHLGKRTLLDVLSAESDHYGNRVSEITNRFDGYQAILRQYAGAGALTGWLEGSAR</sequence>
<reference evidence="9 10" key="1">
    <citation type="submission" date="2019-09" db="EMBL/GenBank/DDBJ databases">
        <authorList>
            <person name="Chandra G."/>
            <person name="Truman W A."/>
        </authorList>
    </citation>
    <scope>NUCLEOTIDE SEQUENCE [LARGE SCALE GENOMIC DNA]</scope>
    <source>
        <strain evidence="9">PS645</strain>
    </source>
</reference>
<keyword evidence="4" id="KW-1134">Transmembrane beta strand</keyword>
<dbReference type="GO" id="GO:1990281">
    <property type="term" value="C:efflux pump complex"/>
    <property type="evidence" value="ECO:0007669"/>
    <property type="project" value="TreeGrafter"/>
</dbReference>
<evidence type="ECO:0000256" key="8">
    <source>
        <dbReference type="SAM" id="MobiDB-lite"/>
    </source>
</evidence>
<dbReference type="GO" id="GO:0009279">
    <property type="term" value="C:cell outer membrane"/>
    <property type="evidence" value="ECO:0007669"/>
    <property type="project" value="UniProtKB-SubCell"/>
</dbReference>
<feature type="region of interest" description="Disordered" evidence="8">
    <location>
        <begin position="243"/>
        <end position="268"/>
    </location>
</feature>
<dbReference type="InterPro" id="IPR003423">
    <property type="entry name" value="OMP_efflux"/>
</dbReference>
<feature type="compositionally biased region" description="Gly residues" evidence="8">
    <location>
        <begin position="258"/>
        <end position="268"/>
    </location>
</feature>
<evidence type="ECO:0000313" key="10">
    <source>
        <dbReference type="Proteomes" id="UP000325607"/>
    </source>
</evidence>
<keyword evidence="3" id="KW-0813">Transport</keyword>
<comment type="subcellular location">
    <subcellularLocation>
        <location evidence="1">Cell outer membrane</location>
    </subcellularLocation>
</comment>
<name>A0A5E6P4N5_PSEFL</name>
<protein>
    <recommendedName>
        <fullName evidence="11">Transporter</fullName>
    </recommendedName>
</protein>
<evidence type="ECO:0008006" key="11">
    <source>
        <dbReference type="Google" id="ProtNLM"/>
    </source>
</evidence>
<dbReference type="Gene3D" id="1.20.1600.10">
    <property type="entry name" value="Outer membrane efflux proteins (OEP)"/>
    <property type="match status" value="1"/>
</dbReference>
<dbReference type="Proteomes" id="UP000325607">
    <property type="component" value="Unassembled WGS sequence"/>
</dbReference>
<evidence type="ECO:0000256" key="3">
    <source>
        <dbReference type="ARBA" id="ARBA00022448"/>
    </source>
</evidence>
<accession>A0A5E6P4N5</accession>
<keyword evidence="7" id="KW-0998">Cell outer membrane</keyword>
<evidence type="ECO:0000256" key="4">
    <source>
        <dbReference type="ARBA" id="ARBA00022452"/>
    </source>
</evidence>
<evidence type="ECO:0000256" key="7">
    <source>
        <dbReference type="ARBA" id="ARBA00023237"/>
    </source>
</evidence>
<evidence type="ECO:0000256" key="1">
    <source>
        <dbReference type="ARBA" id="ARBA00004442"/>
    </source>
</evidence>
<keyword evidence="6" id="KW-0472">Membrane</keyword>
<comment type="similarity">
    <text evidence="2">Belongs to the outer membrane factor (OMF) (TC 1.B.17) family.</text>
</comment>
<evidence type="ECO:0000256" key="5">
    <source>
        <dbReference type="ARBA" id="ARBA00022692"/>
    </source>
</evidence>
<organism evidence="9 10">
    <name type="scientific">Pseudomonas fluorescens</name>
    <dbReference type="NCBI Taxonomy" id="294"/>
    <lineage>
        <taxon>Bacteria</taxon>
        <taxon>Pseudomonadati</taxon>
        <taxon>Pseudomonadota</taxon>
        <taxon>Gammaproteobacteria</taxon>
        <taxon>Pseudomonadales</taxon>
        <taxon>Pseudomonadaceae</taxon>
        <taxon>Pseudomonas</taxon>
    </lineage>
</organism>
<gene>
    <name evidence="9" type="ORF">PS645_00059</name>
</gene>
<evidence type="ECO:0000256" key="2">
    <source>
        <dbReference type="ARBA" id="ARBA00007613"/>
    </source>
</evidence>
<dbReference type="GO" id="GO:0015288">
    <property type="term" value="F:porin activity"/>
    <property type="evidence" value="ECO:0007669"/>
    <property type="project" value="TreeGrafter"/>
</dbReference>
<evidence type="ECO:0000256" key="6">
    <source>
        <dbReference type="ARBA" id="ARBA00023136"/>
    </source>
</evidence>
<dbReference type="EMBL" id="CABVGX010000001">
    <property type="protein sequence ID" value="VVM36694.1"/>
    <property type="molecule type" value="Genomic_DNA"/>
</dbReference>
<dbReference type="PANTHER" id="PTHR30026">
    <property type="entry name" value="OUTER MEMBRANE PROTEIN TOLC"/>
    <property type="match status" value="1"/>
</dbReference>
<dbReference type="GO" id="GO:0015562">
    <property type="term" value="F:efflux transmembrane transporter activity"/>
    <property type="evidence" value="ECO:0007669"/>
    <property type="project" value="InterPro"/>
</dbReference>
<dbReference type="Pfam" id="PF02321">
    <property type="entry name" value="OEP"/>
    <property type="match status" value="2"/>
</dbReference>
<proteinExistence type="inferred from homology"/>
<dbReference type="RefSeq" id="WP_224787641.1">
    <property type="nucleotide sequence ID" value="NZ_CABVGX010000001.1"/>
</dbReference>
<dbReference type="InterPro" id="IPR051906">
    <property type="entry name" value="TolC-like"/>
</dbReference>